<proteinExistence type="predicted"/>
<comment type="caution">
    <text evidence="1">The sequence shown here is derived from an EMBL/GenBank/DDBJ whole genome shotgun (WGS) entry which is preliminary data.</text>
</comment>
<protein>
    <submittedName>
        <fullName evidence="1">3258_t:CDS:1</fullName>
    </submittedName>
</protein>
<accession>A0ACA9P3Y7</accession>
<gene>
    <name evidence="1" type="ORF">SCALOS_LOCUS9794</name>
</gene>
<evidence type="ECO:0000313" key="2">
    <source>
        <dbReference type="Proteomes" id="UP000789860"/>
    </source>
</evidence>
<name>A0ACA9P3Y7_9GLOM</name>
<reference evidence="1" key="1">
    <citation type="submission" date="2021-06" db="EMBL/GenBank/DDBJ databases">
        <authorList>
            <person name="Kallberg Y."/>
            <person name="Tangrot J."/>
            <person name="Rosling A."/>
        </authorList>
    </citation>
    <scope>NUCLEOTIDE SEQUENCE</scope>
    <source>
        <strain evidence="1">AU212A</strain>
    </source>
</reference>
<dbReference type="Proteomes" id="UP000789860">
    <property type="component" value="Unassembled WGS sequence"/>
</dbReference>
<sequence>TVVDPLNTVSMSDDQKNIKGFNYQSVIDSRTIKRQSGVLENPTKDRPCPPRTRPPSLSPIKLSNTPNFATNGSPPDSISRDSFQNLAPMLSSFSSRQPSPTFNTFNTSDDGDNDNDIHSLSRSPLDRLSDNLLRISQFSIGKSVTIPLNSPENENLPLNNSSLRESSITERSLSSYRSSDSNTIYPSDYNDYNNYEDPQGKSLINNPISMTSEQSSNSFYYSDSNTLTPQHMNSISSSIYLPLNVTDTSDSNVDMQQVVSDQYTIEDDKVEQPSNDVNVRIGFAKQQAAPLYTSDVNYVKPIMIQLGGKASTGSQKLNTSYELP</sequence>
<feature type="non-terminal residue" evidence="1">
    <location>
        <position position="324"/>
    </location>
</feature>
<dbReference type="EMBL" id="CAJVPM010032479">
    <property type="protein sequence ID" value="CAG8682664.1"/>
    <property type="molecule type" value="Genomic_DNA"/>
</dbReference>
<keyword evidence="2" id="KW-1185">Reference proteome</keyword>
<feature type="non-terminal residue" evidence="1">
    <location>
        <position position="1"/>
    </location>
</feature>
<evidence type="ECO:0000313" key="1">
    <source>
        <dbReference type="EMBL" id="CAG8682664.1"/>
    </source>
</evidence>
<organism evidence="1 2">
    <name type="scientific">Scutellospora calospora</name>
    <dbReference type="NCBI Taxonomy" id="85575"/>
    <lineage>
        <taxon>Eukaryota</taxon>
        <taxon>Fungi</taxon>
        <taxon>Fungi incertae sedis</taxon>
        <taxon>Mucoromycota</taxon>
        <taxon>Glomeromycotina</taxon>
        <taxon>Glomeromycetes</taxon>
        <taxon>Diversisporales</taxon>
        <taxon>Gigasporaceae</taxon>
        <taxon>Scutellospora</taxon>
    </lineage>
</organism>